<dbReference type="NCBIfam" id="NF041278">
    <property type="entry name" value="CmcJ_NvfI_EfuI"/>
    <property type="match status" value="1"/>
</dbReference>
<evidence type="ECO:0000313" key="2">
    <source>
        <dbReference type="Proteomes" id="UP000717995"/>
    </source>
</evidence>
<dbReference type="PANTHER" id="PTHR34598">
    <property type="entry name" value="BLL6449 PROTEIN"/>
    <property type="match status" value="1"/>
</dbReference>
<name>A0ABS2IFE7_9GAMM</name>
<dbReference type="RefSeq" id="WP_205348233.1">
    <property type="nucleotide sequence ID" value="NZ_JAFEUP010000003.1"/>
</dbReference>
<dbReference type="GO" id="GO:0008168">
    <property type="term" value="F:methyltransferase activity"/>
    <property type="evidence" value="ECO:0007669"/>
    <property type="project" value="UniProtKB-KW"/>
</dbReference>
<dbReference type="PANTHER" id="PTHR34598:SF3">
    <property type="entry name" value="OXIDOREDUCTASE AN1597"/>
    <property type="match status" value="1"/>
</dbReference>
<gene>
    <name evidence="1" type="ORF">JQX08_09975</name>
</gene>
<evidence type="ECO:0000313" key="1">
    <source>
        <dbReference type="EMBL" id="MBM7061034.1"/>
    </source>
</evidence>
<dbReference type="GO" id="GO:0032259">
    <property type="term" value="P:methylation"/>
    <property type="evidence" value="ECO:0007669"/>
    <property type="project" value="UniProtKB-KW"/>
</dbReference>
<sequence length="269" mass="30356">MNATAHPSVRVKMRYAAADKPAGIFYALSHGESTCSFEEHETEVVNARGLLDSFSLETNGAILHKHQSDVRDFTDEKEINEVYVPEVKKLVQTLTGATRVIVFHKVGRFEQGEKEGKRQPAANAHIDYTEESFRIWAKQELGDGPDAEKLLGKRWAAINVWRGIKAVERMPLAFVDGRTIDPEKLRHVPIHDRPGVPTPLVGMNLLHDPAQRWYYVPDMQPDEVLVFTLFDSDANRTQRVAHSAINDPTSRPDAAPRSSFEVRTIAFFD</sequence>
<accession>A0ABS2IFE7</accession>
<keyword evidence="1" id="KW-0489">Methyltransferase</keyword>
<keyword evidence="2" id="KW-1185">Reference proteome</keyword>
<dbReference type="EMBL" id="JAFEUP010000003">
    <property type="protein sequence ID" value="MBM7061034.1"/>
    <property type="molecule type" value="Genomic_DNA"/>
</dbReference>
<organism evidence="1 2">
    <name type="scientific">Zestomonas insulae</name>
    <dbReference type="NCBI Taxonomy" id="2809017"/>
    <lineage>
        <taxon>Bacteria</taxon>
        <taxon>Pseudomonadati</taxon>
        <taxon>Pseudomonadota</taxon>
        <taxon>Gammaproteobacteria</taxon>
        <taxon>Pseudomonadales</taxon>
        <taxon>Pseudomonadaceae</taxon>
        <taxon>Zestomonas</taxon>
    </lineage>
</organism>
<proteinExistence type="predicted"/>
<dbReference type="Proteomes" id="UP000717995">
    <property type="component" value="Unassembled WGS sequence"/>
</dbReference>
<comment type="caution">
    <text evidence="1">The sequence shown here is derived from an EMBL/GenBank/DDBJ whole genome shotgun (WGS) entry which is preliminary data.</text>
</comment>
<keyword evidence="1" id="KW-0808">Transferase</keyword>
<reference evidence="1 2" key="1">
    <citation type="submission" date="2021-02" db="EMBL/GenBank/DDBJ databases">
        <authorList>
            <person name="Lee D.-H."/>
        </authorList>
    </citation>
    <scope>NUCLEOTIDE SEQUENCE [LARGE SCALE GENOMIC DNA]</scope>
    <source>
        <strain evidence="1 2">UL073</strain>
    </source>
</reference>
<protein>
    <submittedName>
        <fullName evidence="1">Methyltransferase</fullName>
    </submittedName>
</protein>
<dbReference type="InterPro" id="IPR044053">
    <property type="entry name" value="AsaB-like"/>
</dbReference>